<gene>
    <name evidence="1" type="ORF">EUGRSUZ_B01719</name>
</gene>
<dbReference type="AlphaFoldDB" id="A0A059D2T7"/>
<name>A0A059D2T7_EUCGR</name>
<proteinExistence type="predicted"/>
<dbReference type="Gramene" id="KCW84892">
    <property type="protein sequence ID" value="KCW84892"/>
    <property type="gene ID" value="EUGRSUZ_B01719"/>
</dbReference>
<accession>A0A059D2T7</accession>
<protein>
    <submittedName>
        <fullName evidence="1">Uncharacterized protein</fullName>
    </submittedName>
</protein>
<organism evidence="1">
    <name type="scientific">Eucalyptus grandis</name>
    <name type="common">Flooded gum</name>
    <dbReference type="NCBI Taxonomy" id="71139"/>
    <lineage>
        <taxon>Eukaryota</taxon>
        <taxon>Viridiplantae</taxon>
        <taxon>Streptophyta</taxon>
        <taxon>Embryophyta</taxon>
        <taxon>Tracheophyta</taxon>
        <taxon>Spermatophyta</taxon>
        <taxon>Magnoliopsida</taxon>
        <taxon>eudicotyledons</taxon>
        <taxon>Gunneridae</taxon>
        <taxon>Pentapetalae</taxon>
        <taxon>rosids</taxon>
        <taxon>malvids</taxon>
        <taxon>Myrtales</taxon>
        <taxon>Myrtaceae</taxon>
        <taxon>Myrtoideae</taxon>
        <taxon>Eucalypteae</taxon>
        <taxon>Eucalyptus</taxon>
    </lineage>
</organism>
<dbReference type="InParanoid" id="A0A059D2T7"/>
<dbReference type="EMBL" id="KK198754">
    <property type="protein sequence ID" value="KCW84892.1"/>
    <property type="molecule type" value="Genomic_DNA"/>
</dbReference>
<sequence length="66" mass="7237">MYSKLNKQVLPIKPKANPNATILDVISNFAECVIEMDSNLNSKDLSILDCKNILAGRVSNFGTGLR</sequence>
<evidence type="ECO:0000313" key="1">
    <source>
        <dbReference type="EMBL" id="KCW84892.1"/>
    </source>
</evidence>
<reference evidence="1" key="1">
    <citation type="submission" date="2013-07" db="EMBL/GenBank/DDBJ databases">
        <title>The genome of Eucalyptus grandis.</title>
        <authorList>
            <person name="Schmutz J."/>
            <person name="Hayes R."/>
            <person name="Myburg A."/>
            <person name="Tuskan G."/>
            <person name="Grattapaglia D."/>
            <person name="Rokhsar D.S."/>
        </authorList>
    </citation>
    <scope>NUCLEOTIDE SEQUENCE</scope>
    <source>
        <tissue evidence="1">Leaf extractions</tissue>
    </source>
</reference>